<dbReference type="Gene3D" id="3.40.50.450">
    <property type="match status" value="1"/>
</dbReference>
<comment type="caution">
    <text evidence="1">The sequence shown here is derived from an EMBL/GenBank/DDBJ whole genome shotgun (WGS) entry which is preliminary data.</text>
</comment>
<accession>A0ABP7F1P9</accession>
<sequence length="159" mass="17374">MSLHRLAFTGHRDAPPQVEQMLTSELRSEANRLGGRAVGLTCLADGADTMFARAVARCGWDLEVVVPAEQYRESLPPEHWPSYDAFLAMAVKVHRLPFVGSTPEAHLAAGQYMVDHCDALYAVWDGEPARGPGGTADIVAYAHERGCPVKVVWPEGVHR</sequence>
<evidence type="ECO:0000313" key="2">
    <source>
        <dbReference type="Proteomes" id="UP001500908"/>
    </source>
</evidence>
<gene>
    <name evidence="1" type="ORF">GCM10022402_07190</name>
</gene>
<dbReference type="EMBL" id="BAABDD010000002">
    <property type="protein sequence ID" value="GAA3729063.1"/>
    <property type="molecule type" value="Genomic_DNA"/>
</dbReference>
<protein>
    <recommendedName>
        <fullName evidence="3">DUF1273 family protein</fullName>
    </recommendedName>
</protein>
<reference evidence="2" key="1">
    <citation type="journal article" date="2019" name="Int. J. Syst. Evol. Microbiol.">
        <title>The Global Catalogue of Microorganisms (GCM) 10K type strain sequencing project: providing services to taxonomists for standard genome sequencing and annotation.</title>
        <authorList>
            <consortium name="The Broad Institute Genomics Platform"/>
            <consortium name="The Broad Institute Genome Sequencing Center for Infectious Disease"/>
            <person name="Wu L."/>
            <person name="Ma J."/>
        </authorList>
    </citation>
    <scope>NUCLEOTIDE SEQUENCE [LARGE SCALE GENOMIC DNA]</scope>
    <source>
        <strain evidence="2">JCM 17137</strain>
    </source>
</reference>
<name>A0ABP7F1P9_9ACTN</name>
<keyword evidence="2" id="KW-1185">Reference proteome</keyword>
<evidence type="ECO:0008006" key="3">
    <source>
        <dbReference type="Google" id="ProtNLM"/>
    </source>
</evidence>
<organism evidence="1 2">
    <name type="scientific">Salinactinospora qingdaonensis</name>
    <dbReference type="NCBI Taxonomy" id="702744"/>
    <lineage>
        <taxon>Bacteria</taxon>
        <taxon>Bacillati</taxon>
        <taxon>Actinomycetota</taxon>
        <taxon>Actinomycetes</taxon>
        <taxon>Streptosporangiales</taxon>
        <taxon>Nocardiopsidaceae</taxon>
        <taxon>Salinactinospora</taxon>
    </lineage>
</organism>
<evidence type="ECO:0000313" key="1">
    <source>
        <dbReference type="EMBL" id="GAA3729063.1"/>
    </source>
</evidence>
<dbReference type="SUPFAM" id="SSF102405">
    <property type="entry name" value="MCP/YpsA-like"/>
    <property type="match status" value="1"/>
</dbReference>
<proteinExistence type="predicted"/>
<dbReference type="Proteomes" id="UP001500908">
    <property type="component" value="Unassembled WGS sequence"/>
</dbReference>